<feature type="signal peptide" evidence="1">
    <location>
        <begin position="1"/>
        <end position="19"/>
    </location>
</feature>
<evidence type="ECO:0000313" key="2">
    <source>
        <dbReference type="Proteomes" id="UP000095283"/>
    </source>
</evidence>
<dbReference type="Proteomes" id="UP000095283">
    <property type="component" value="Unplaced"/>
</dbReference>
<dbReference type="WBParaSite" id="Hba_00837">
    <property type="protein sequence ID" value="Hba_00837"/>
    <property type="gene ID" value="Hba_00837"/>
</dbReference>
<accession>A0A1I7W866</accession>
<name>A0A1I7W866_HETBA</name>
<proteinExistence type="predicted"/>
<feature type="chain" id="PRO_5009310518" evidence="1">
    <location>
        <begin position="20"/>
        <end position="57"/>
    </location>
</feature>
<evidence type="ECO:0000256" key="1">
    <source>
        <dbReference type="SAM" id="SignalP"/>
    </source>
</evidence>
<keyword evidence="2" id="KW-1185">Reference proteome</keyword>
<sequence>MQILLALLLLLTTHLYTFSRSMNFLSLPDASLHFKIVNIMLKRKTQVYFLDYDNTNG</sequence>
<reference evidence="3" key="1">
    <citation type="submission" date="2016-11" db="UniProtKB">
        <authorList>
            <consortium name="WormBaseParasite"/>
        </authorList>
    </citation>
    <scope>IDENTIFICATION</scope>
</reference>
<keyword evidence="1" id="KW-0732">Signal</keyword>
<evidence type="ECO:0000313" key="3">
    <source>
        <dbReference type="WBParaSite" id="Hba_00837"/>
    </source>
</evidence>
<protein>
    <submittedName>
        <fullName evidence="3">Secreted protein</fullName>
    </submittedName>
</protein>
<dbReference type="AlphaFoldDB" id="A0A1I7W866"/>
<organism evidence="2 3">
    <name type="scientific">Heterorhabditis bacteriophora</name>
    <name type="common">Entomopathogenic nematode worm</name>
    <dbReference type="NCBI Taxonomy" id="37862"/>
    <lineage>
        <taxon>Eukaryota</taxon>
        <taxon>Metazoa</taxon>
        <taxon>Ecdysozoa</taxon>
        <taxon>Nematoda</taxon>
        <taxon>Chromadorea</taxon>
        <taxon>Rhabditida</taxon>
        <taxon>Rhabditina</taxon>
        <taxon>Rhabditomorpha</taxon>
        <taxon>Strongyloidea</taxon>
        <taxon>Heterorhabditidae</taxon>
        <taxon>Heterorhabditis</taxon>
    </lineage>
</organism>